<evidence type="ECO:0000313" key="2">
    <source>
        <dbReference type="EMBL" id="EAY92797.1"/>
    </source>
</evidence>
<dbReference type="OMA" id="GTCYYVI"/>
<evidence type="ECO:0000313" key="3">
    <source>
        <dbReference type="Proteomes" id="UP000007015"/>
    </source>
</evidence>
<reference evidence="2 3" key="1">
    <citation type="journal article" date="2005" name="PLoS Biol.">
        <title>The genomes of Oryza sativa: a history of duplications.</title>
        <authorList>
            <person name="Yu J."/>
            <person name="Wang J."/>
            <person name="Lin W."/>
            <person name="Li S."/>
            <person name="Li H."/>
            <person name="Zhou J."/>
            <person name="Ni P."/>
            <person name="Dong W."/>
            <person name="Hu S."/>
            <person name="Zeng C."/>
            <person name="Zhang J."/>
            <person name="Zhang Y."/>
            <person name="Li R."/>
            <person name="Xu Z."/>
            <person name="Li S."/>
            <person name="Li X."/>
            <person name="Zheng H."/>
            <person name="Cong L."/>
            <person name="Lin L."/>
            <person name="Yin J."/>
            <person name="Geng J."/>
            <person name="Li G."/>
            <person name="Shi J."/>
            <person name="Liu J."/>
            <person name="Lv H."/>
            <person name="Li J."/>
            <person name="Wang J."/>
            <person name="Deng Y."/>
            <person name="Ran L."/>
            <person name="Shi X."/>
            <person name="Wang X."/>
            <person name="Wu Q."/>
            <person name="Li C."/>
            <person name="Ren X."/>
            <person name="Wang J."/>
            <person name="Wang X."/>
            <person name="Li D."/>
            <person name="Liu D."/>
            <person name="Zhang X."/>
            <person name="Ji Z."/>
            <person name="Zhao W."/>
            <person name="Sun Y."/>
            <person name="Zhang Z."/>
            <person name="Bao J."/>
            <person name="Han Y."/>
            <person name="Dong L."/>
            <person name="Ji J."/>
            <person name="Chen P."/>
            <person name="Wu S."/>
            <person name="Liu J."/>
            <person name="Xiao Y."/>
            <person name="Bu D."/>
            <person name="Tan J."/>
            <person name="Yang L."/>
            <person name="Ye C."/>
            <person name="Zhang J."/>
            <person name="Xu J."/>
            <person name="Zhou Y."/>
            <person name="Yu Y."/>
            <person name="Zhang B."/>
            <person name="Zhuang S."/>
            <person name="Wei H."/>
            <person name="Liu B."/>
            <person name="Lei M."/>
            <person name="Yu H."/>
            <person name="Li Y."/>
            <person name="Xu H."/>
            <person name="Wei S."/>
            <person name="He X."/>
            <person name="Fang L."/>
            <person name="Zhang Z."/>
            <person name="Zhang Y."/>
            <person name="Huang X."/>
            <person name="Su Z."/>
            <person name="Tong W."/>
            <person name="Li J."/>
            <person name="Tong Z."/>
            <person name="Li S."/>
            <person name="Ye J."/>
            <person name="Wang L."/>
            <person name="Fang L."/>
            <person name="Lei T."/>
            <person name="Chen C."/>
            <person name="Chen H."/>
            <person name="Xu Z."/>
            <person name="Li H."/>
            <person name="Huang H."/>
            <person name="Zhang F."/>
            <person name="Xu H."/>
            <person name="Li N."/>
            <person name="Zhao C."/>
            <person name="Li S."/>
            <person name="Dong L."/>
            <person name="Huang Y."/>
            <person name="Li L."/>
            <person name="Xi Y."/>
            <person name="Qi Q."/>
            <person name="Li W."/>
            <person name="Zhang B."/>
            <person name="Hu W."/>
            <person name="Zhang Y."/>
            <person name="Tian X."/>
            <person name="Jiao Y."/>
            <person name="Liang X."/>
            <person name="Jin J."/>
            <person name="Gao L."/>
            <person name="Zheng W."/>
            <person name="Hao B."/>
            <person name="Liu S."/>
            <person name="Wang W."/>
            <person name="Yuan L."/>
            <person name="Cao M."/>
            <person name="McDermott J."/>
            <person name="Samudrala R."/>
            <person name="Wang J."/>
            <person name="Wong G.K."/>
            <person name="Yang H."/>
        </authorList>
    </citation>
    <scope>NUCLEOTIDE SEQUENCE [LARGE SCALE GENOMIC DNA]</scope>
    <source>
        <strain evidence="3">cv. 93-11</strain>
    </source>
</reference>
<dbReference type="AlphaFoldDB" id="A2XPN7"/>
<dbReference type="EMBL" id="CM000129">
    <property type="protein sequence ID" value="EAY92797.1"/>
    <property type="molecule type" value="Genomic_DNA"/>
</dbReference>
<sequence length="406" mass="45337">MAEVAAVGWAISILGWLASPITTRLFNHGFSLLAFHKSDKLRDLESRILPRLALLLEYAQRIPPEQEQIRADMEQWACRLRSAFYDLEDMLDVADYNRLENKGISPSGVMTTLDHAKNIISGKTSKLKKILTSLEKITEEGSQFLLLLERTIGSGTNGNGISNPANTSIRSTTSSPTQIIIGRDKERDEIVRMLRDTMGEPKSWIIWAMGLKDYGLRLVFTMLSLIWAKIGWAITGLGPRLDPARNEATGDCEQSCWNSKCYSVISIYGIAGSGKTTLAQHVCSYEKMDSYFFPVMWIYVSPGFSVDKIYQKMLEAATGKPSSEFSNLDTLQMKLEAELTGKRFLLVLDDIWHEKDASAQDKLNQLLSPLKVGKKGSKVLVTTRFKDVAMSLGSQRIIPVSREGPS</sequence>
<keyword evidence="3" id="KW-1185">Reference proteome</keyword>
<dbReference type="InterPro" id="IPR027417">
    <property type="entry name" value="P-loop_NTPase"/>
</dbReference>
<dbReference type="GO" id="GO:0043531">
    <property type="term" value="F:ADP binding"/>
    <property type="evidence" value="ECO:0007669"/>
    <property type="project" value="InterPro"/>
</dbReference>
<dbReference type="HOGENOM" id="CLU_056647_0_0_1"/>
<accession>A2XPN7</accession>
<dbReference type="SUPFAM" id="SSF52540">
    <property type="entry name" value="P-loop containing nucleoside triphosphate hydrolases"/>
    <property type="match status" value="1"/>
</dbReference>
<evidence type="ECO:0000259" key="1">
    <source>
        <dbReference type="Pfam" id="PF00931"/>
    </source>
</evidence>
<proteinExistence type="predicted"/>
<dbReference type="PANTHER" id="PTHR36766:SF64">
    <property type="entry name" value="OS12G0206100 PROTEIN"/>
    <property type="match status" value="1"/>
</dbReference>
<name>A2XPN7_ORYSI</name>
<feature type="domain" description="NB-ARC" evidence="1">
    <location>
        <begin position="263"/>
        <end position="394"/>
    </location>
</feature>
<dbReference type="PANTHER" id="PTHR36766">
    <property type="entry name" value="PLANT BROAD-SPECTRUM MILDEW RESISTANCE PROTEIN RPW8"/>
    <property type="match status" value="1"/>
</dbReference>
<dbReference type="Gene3D" id="3.40.50.300">
    <property type="entry name" value="P-loop containing nucleotide triphosphate hydrolases"/>
    <property type="match status" value="1"/>
</dbReference>
<dbReference type="PRINTS" id="PR00364">
    <property type="entry name" value="DISEASERSIST"/>
</dbReference>
<dbReference type="Gramene" id="BGIOSGA015714-TA">
    <property type="protein sequence ID" value="BGIOSGA015714-PA"/>
    <property type="gene ID" value="BGIOSGA015714"/>
</dbReference>
<protein>
    <recommendedName>
        <fullName evidence="1">NB-ARC domain-containing protein</fullName>
    </recommendedName>
</protein>
<dbReference type="Pfam" id="PF00931">
    <property type="entry name" value="NB-ARC"/>
    <property type="match status" value="1"/>
</dbReference>
<dbReference type="STRING" id="39946.A2XPN7"/>
<dbReference type="Proteomes" id="UP000007015">
    <property type="component" value="Chromosome 4"/>
</dbReference>
<gene>
    <name evidence="2" type="ORF">OsI_14601</name>
</gene>
<organism evidence="2 3">
    <name type="scientific">Oryza sativa subsp. indica</name>
    <name type="common">Rice</name>
    <dbReference type="NCBI Taxonomy" id="39946"/>
    <lineage>
        <taxon>Eukaryota</taxon>
        <taxon>Viridiplantae</taxon>
        <taxon>Streptophyta</taxon>
        <taxon>Embryophyta</taxon>
        <taxon>Tracheophyta</taxon>
        <taxon>Spermatophyta</taxon>
        <taxon>Magnoliopsida</taxon>
        <taxon>Liliopsida</taxon>
        <taxon>Poales</taxon>
        <taxon>Poaceae</taxon>
        <taxon>BOP clade</taxon>
        <taxon>Oryzoideae</taxon>
        <taxon>Oryzeae</taxon>
        <taxon>Oryzinae</taxon>
        <taxon>Oryza</taxon>
        <taxon>Oryza sativa</taxon>
    </lineage>
</organism>
<dbReference type="InterPro" id="IPR002182">
    <property type="entry name" value="NB-ARC"/>
</dbReference>